<dbReference type="EMBL" id="JBHSBH010000007">
    <property type="protein sequence ID" value="MFC3996287.1"/>
    <property type="molecule type" value="Genomic_DNA"/>
</dbReference>
<gene>
    <name evidence="2" type="ORF">ACFOVU_10200</name>
</gene>
<sequence>MEPWTVLAAGVVGELIGVVALWARVSARERTRRREAAARVDVARVVAGGGGRVTEYYPGGGRKVVIEVSTPTHSS</sequence>
<accession>A0ABV8FKD0</accession>
<evidence type="ECO:0000256" key="1">
    <source>
        <dbReference type="SAM" id="Phobius"/>
    </source>
</evidence>
<evidence type="ECO:0000313" key="2">
    <source>
        <dbReference type="EMBL" id="MFC3996287.1"/>
    </source>
</evidence>
<protein>
    <submittedName>
        <fullName evidence="2">Uncharacterized protein</fullName>
    </submittedName>
</protein>
<keyword evidence="1" id="KW-0472">Membrane</keyword>
<keyword evidence="1" id="KW-1133">Transmembrane helix</keyword>
<comment type="caution">
    <text evidence="2">The sequence shown here is derived from an EMBL/GenBank/DDBJ whole genome shotgun (WGS) entry which is preliminary data.</text>
</comment>
<keyword evidence="3" id="KW-1185">Reference proteome</keyword>
<organism evidence="2 3">
    <name type="scientific">Nocardiopsis sediminis</name>
    <dbReference type="NCBI Taxonomy" id="1778267"/>
    <lineage>
        <taxon>Bacteria</taxon>
        <taxon>Bacillati</taxon>
        <taxon>Actinomycetota</taxon>
        <taxon>Actinomycetes</taxon>
        <taxon>Streptosporangiales</taxon>
        <taxon>Nocardiopsidaceae</taxon>
        <taxon>Nocardiopsis</taxon>
    </lineage>
</organism>
<feature type="transmembrane region" description="Helical" evidence="1">
    <location>
        <begin position="6"/>
        <end position="25"/>
    </location>
</feature>
<dbReference type="RefSeq" id="WP_378532202.1">
    <property type="nucleotide sequence ID" value="NZ_JBHSBH010000007.1"/>
</dbReference>
<reference evidence="3" key="1">
    <citation type="journal article" date="2019" name="Int. J. Syst. Evol. Microbiol.">
        <title>The Global Catalogue of Microorganisms (GCM) 10K type strain sequencing project: providing services to taxonomists for standard genome sequencing and annotation.</title>
        <authorList>
            <consortium name="The Broad Institute Genomics Platform"/>
            <consortium name="The Broad Institute Genome Sequencing Center for Infectious Disease"/>
            <person name="Wu L."/>
            <person name="Ma J."/>
        </authorList>
    </citation>
    <scope>NUCLEOTIDE SEQUENCE [LARGE SCALE GENOMIC DNA]</scope>
    <source>
        <strain evidence="3">TBRC 1826</strain>
    </source>
</reference>
<evidence type="ECO:0000313" key="3">
    <source>
        <dbReference type="Proteomes" id="UP001595847"/>
    </source>
</evidence>
<name>A0ABV8FKD0_9ACTN</name>
<dbReference type="Proteomes" id="UP001595847">
    <property type="component" value="Unassembled WGS sequence"/>
</dbReference>
<proteinExistence type="predicted"/>
<keyword evidence="1" id="KW-0812">Transmembrane</keyword>